<protein>
    <recommendedName>
        <fullName evidence="3">AbiTii domain-containing protein</fullName>
    </recommendedName>
</protein>
<evidence type="ECO:0008006" key="3">
    <source>
        <dbReference type="Google" id="ProtNLM"/>
    </source>
</evidence>
<proteinExistence type="predicted"/>
<organism evidence="1 2">
    <name type="scientific">Rapidithrix thailandica</name>
    <dbReference type="NCBI Taxonomy" id="413964"/>
    <lineage>
        <taxon>Bacteria</taxon>
        <taxon>Pseudomonadati</taxon>
        <taxon>Bacteroidota</taxon>
        <taxon>Cytophagia</taxon>
        <taxon>Cytophagales</taxon>
        <taxon>Flammeovirgaceae</taxon>
        <taxon>Rapidithrix</taxon>
    </lineage>
</organism>
<dbReference type="Proteomes" id="UP001403385">
    <property type="component" value="Unassembled WGS sequence"/>
</dbReference>
<evidence type="ECO:0000313" key="1">
    <source>
        <dbReference type="EMBL" id="MEN7548263.1"/>
    </source>
</evidence>
<evidence type="ECO:0000313" key="2">
    <source>
        <dbReference type="Proteomes" id="UP001403385"/>
    </source>
</evidence>
<gene>
    <name evidence="1" type="ORF">AAG747_10120</name>
</gene>
<dbReference type="AlphaFoldDB" id="A0AAW9S769"/>
<dbReference type="EMBL" id="JBDKWZ010000005">
    <property type="protein sequence ID" value="MEN7548263.1"/>
    <property type="molecule type" value="Genomic_DNA"/>
</dbReference>
<sequence length="226" mass="25496">MGQSSIGNQINSIYKDLTNLEVNTIVKKNITGRKMPEARIALMDIANKYISKFLELDIELDLNGSKPGSFKSFEVIRQKARHINLHPGEYEKDPEVDEGELIIFQRVQLISDQILGAMDAAKSRGIEGWDNDFERSDLVGGYVPFDLEAQELVLIRKAWELGVEEIVMQTLIQLDGDVITRIKPEIAQSGKSALHKVHNESITVSVNFWKELVGIVRNFVTGFVKK</sequence>
<dbReference type="RefSeq" id="WP_346821043.1">
    <property type="nucleotide sequence ID" value="NZ_JBDKWZ010000005.1"/>
</dbReference>
<accession>A0AAW9S769</accession>
<reference evidence="1 2" key="1">
    <citation type="submission" date="2024-04" db="EMBL/GenBank/DDBJ databases">
        <title>Novel genus in family Flammeovirgaceae.</title>
        <authorList>
            <person name="Nguyen T.H."/>
            <person name="Vuong T.Q."/>
            <person name="Le H."/>
            <person name="Kim S.-G."/>
        </authorList>
    </citation>
    <scope>NUCLEOTIDE SEQUENCE [LARGE SCALE GENOMIC DNA]</scope>
    <source>
        <strain evidence="1 2">JCM 23209</strain>
    </source>
</reference>
<keyword evidence="2" id="KW-1185">Reference proteome</keyword>
<name>A0AAW9S769_9BACT</name>
<comment type="caution">
    <text evidence="1">The sequence shown here is derived from an EMBL/GenBank/DDBJ whole genome shotgun (WGS) entry which is preliminary data.</text>
</comment>